<dbReference type="Gene3D" id="2.30.30.40">
    <property type="entry name" value="SH3 Domains"/>
    <property type="match status" value="2"/>
</dbReference>
<evidence type="ECO:0000313" key="3">
    <source>
        <dbReference type="EMBL" id="EIM57821.1"/>
    </source>
</evidence>
<dbReference type="GO" id="GO:0016787">
    <property type="term" value="F:hydrolase activity"/>
    <property type="evidence" value="ECO:0007669"/>
    <property type="project" value="InterPro"/>
</dbReference>
<dbReference type="AlphaFoldDB" id="I5AVJ8"/>
<dbReference type="InterPro" id="IPR011105">
    <property type="entry name" value="Cell_wall_hydrolase_SleB"/>
</dbReference>
<dbReference type="PANTHER" id="PTHR34408">
    <property type="entry name" value="FAMILY PROTEIN, PUTATIVE-RELATED"/>
    <property type="match status" value="1"/>
</dbReference>
<evidence type="ECO:0000259" key="2">
    <source>
        <dbReference type="PROSITE" id="PS51781"/>
    </source>
</evidence>
<protein>
    <submittedName>
        <fullName evidence="3">SH3 domain-containing protein</fullName>
    </submittedName>
</protein>
<gene>
    <name evidence="3" type="ORF">EubceDRAFT1_2051</name>
</gene>
<dbReference type="OrthoDB" id="9785345at2"/>
<reference evidence="3 4" key="1">
    <citation type="submission" date="2010-08" db="EMBL/GenBank/DDBJ databases">
        <authorList>
            <consortium name="US DOE Joint Genome Institute (JGI-PGF)"/>
            <person name="Lucas S."/>
            <person name="Copeland A."/>
            <person name="Lapidus A."/>
            <person name="Cheng J.-F."/>
            <person name="Bruce D."/>
            <person name="Goodwin L."/>
            <person name="Pitluck S."/>
            <person name="Land M.L."/>
            <person name="Hauser L."/>
            <person name="Chang Y.-J."/>
            <person name="Anderson I.J."/>
            <person name="Johnson E."/>
            <person name="Mulhopadhyay B."/>
            <person name="Kyrpides N."/>
            <person name="Woyke T.J."/>
        </authorList>
    </citation>
    <scope>NUCLEOTIDE SEQUENCE [LARGE SCALE GENOMIC DNA]</scope>
    <source>
        <strain evidence="3 4">6</strain>
    </source>
</reference>
<feature type="chain" id="PRO_5003700268" evidence="1">
    <location>
        <begin position="28"/>
        <end position="401"/>
    </location>
</feature>
<dbReference type="eggNOG" id="COG3773">
    <property type="taxonomic scope" value="Bacteria"/>
</dbReference>
<evidence type="ECO:0000313" key="4">
    <source>
        <dbReference type="Proteomes" id="UP000005753"/>
    </source>
</evidence>
<dbReference type="Pfam" id="PF07486">
    <property type="entry name" value="Hydrolase_2"/>
    <property type="match status" value="1"/>
</dbReference>
<dbReference type="HOGENOM" id="CLU_033896_2_0_9"/>
<feature type="domain" description="SH3b" evidence="2">
    <location>
        <begin position="47"/>
        <end position="110"/>
    </location>
</feature>
<feature type="domain" description="SH3b" evidence="2">
    <location>
        <begin position="121"/>
        <end position="183"/>
    </location>
</feature>
<organism evidence="3 4">
    <name type="scientific">Eubacterium cellulosolvens (strain ATCC 43171 / JCM 9499 / 6)</name>
    <name type="common">Cillobacterium cellulosolvens</name>
    <dbReference type="NCBI Taxonomy" id="633697"/>
    <lineage>
        <taxon>Bacteria</taxon>
        <taxon>Bacillati</taxon>
        <taxon>Bacillota</taxon>
        <taxon>Clostridia</taxon>
        <taxon>Eubacteriales</taxon>
        <taxon>Eubacteriaceae</taxon>
        <taxon>Eubacterium</taxon>
    </lineage>
</organism>
<dbReference type="PROSITE" id="PS51781">
    <property type="entry name" value="SH3B"/>
    <property type="match status" value="2"/>
</dbReference>
<dbReference type="Pfam" id="PF08239">
    <property type="entry name" value="SH3_3"/>
    <property type="match status" value="2"/>
</dbReference>
<keyword evidence="4" id="KW-1185">Reference proteome</keyword>
<dbReference type="InterPro" id="IPR003646">
    <property type="entry name" value="SH3-like_bac-type"/>
</dbReference>
<reference evidence="3 4" key="2">
    <citation type="submission" date="2012-02" db="EMBL/GenBank/DDBJ databases">
        <title>Improved High-Quality Draft sequence of Eubacterium cellulosolvens 6.</title>
        <authorList>
            <consortium name="US DOE Joint Genome Institute"/>
            <person name="Lucas S."/>
            <person name="Han J."/>
            <person name="Lapidus A."/>
            <person name="Cheng J.-F."/>
            <person name="Goodwin L."/>
            <person name="Pitluck S."/>
            <person name="Peters L."/>
            <person name="Mikhailova N."/>
            <person name="Gu W."/>
            <person name="Detter J.C."/>
            <person name="Han C."/>
            <person name="Tapia R."/>
            <person name="Land M."/>
            <person name="Hauser L."/>
            <person name="Kyrpides N."/>
            <person name="Ivanova N."/>
            <person name="Pagani I."/>
            <person name="Johnson E."/>
            <person name="Mukhopadhyay B."/>
            <person name="Anderson I."/>
            <person name="Woyke T."/>
        </authorList>
    </citation>
    <scope>NUCLEOTIDE SEQUENCE [LARGE SCALE GENOMIC DNA]</scope>
    <source>
        <strain evidence="3 4">6</strain>
    </source>
</reference>
<accession>I5AVJ8</accession>
<dbReference type="InterPro" id="IPR036028">
    <property type="entry name" value="SH3-like_dom_sf"/>
</dbReference>
<feature type="signal peptide" evidence="1">
    <location>
        <begin position="1"/>
        <end position="27"/>
    </location>
</feature>
<dbReference type="Proteomes" id="UP000005753">
    <property type="component" value="Chromosome"/>
</dbReference>
<keyword evidence="1" id="KW-0732">Signal</keyword>
<dbReference type="InterPro" id="IPR042047">
    <property type="entry name" value="SleB_dom1"/>
</dbReference>
<dbReference type="Gene3D" id="1.10.10.2520">
    <property type="entry name" value="Cell wall hydrolase SleB, domain 1"/>
    <property type="match status" value="1"/>
</dbReference>
<proteinExistence type="predicted"/>
<dbReference type="EMBL" id="CM001487">
    <property type="protein sequence ID" value="EIM57821.1"/>
    <property type="molecule type" value="Genomic_DNA"/>
</dbReference>
<evidence type="ECO:0000256" key="1">
    <source>
        <dbReference type="SAM" id="SignalP"/>
    </source>
</evidence>
<name>I5AVJ8_EUBC6</name>
<dbReference type="PANTHER" id="PTHR34408:SF1">
    <property type="entry name" value="GLYCOSYL HYDROLASE FAMILY 19 DOMAIN-CONTAINING PROTEIN HI_1415"/>
    <property type="match status" value="1"/>
</dbReference>
<sequence>MKFNKKSFTAIGCAIAMASVLAVPASADDSIDTSAPGDNLYAVDVWQGKAVSYCDVYVNIRSEASIESDRVGVLLPGCVVEVVGEENGWTKITSGYVKGYIRSDLLVTGEAAKDIYQQQNVLSGNVAAPVLNIRAGRSTDDDITGYYLGGEEITLTDYQDGWFEVQNNGETGYVSGEYIQVLNNPNTAMTLDQYQEYLDEQQADAEQAAAQMSEEYGAYSDYSADSYAEDGVQYDENGEVIGQDAYSEDVQSYDSQAAEQAAADQLELDSVNQEEAGNGDAADAGDGASQVSADDLTLLAAIIHCEAGGECRDGKVAVGACIMNRMASSQFPNTISGVVYQAGQFTPASSGALASALANGVDEDCYEAARAALNGENPIGGLLYFHAGGGSGLTIGNQTFY</sequence>
<dbReference type="SUPFAM" id="SSF50044">
    <property type="entry name" value="SH3-domain"/>
    <property type="match status" value="1"/>
</dbReference>
<dbReference type="SMART" id="SM00287">
    <property type="entry name" value="SH3b"/>
    <property type="match status" value="2"/>
</dbReference>
<dbReference type="InterPro" id="IPR052354">
    <property type="entry name" value="Cell_Wall_Dynamics_Protein"/>
</dbReference>
<dbReference type="STRING" id="633697.EubceDRAFT1_2051"/>
<dbReference type="eggNOG" id="COG3103">
    <property type="taxonomic scope" value="Bacteria"/>
</dbReference>